<reference evidence="1 2" key="1">
    <citation type="journal article" date="2019" name="Sci. Rep.">
        <title>Orb-weaving spider Araneus ventricosus genome elucidates the spidroin gene catalogue.</title>
        <authorList>
            <person name="Kono N."/>
            <person name="Nakamura H."/>
            <person name="Ohtoshi R."/>
            <person name="Moran D.A.P."/>
            <person name="Shinohara A."/>
            <person name="Yoshida Y."/>
            <person name="Fujiwara M."/>
            <person name="Mori M."/>
            <person name="Tomita M."/>
            <person name="Arakawa K."/>
        </authorList>
    </citation>
    <scope>NUCLEOTIDE SEQUENCE [LARGE SCALE GENOMIC DNA]</scope>
</reference>
<sequence length="137" mass="14928">MQFPPIFQGHSKPTKNLNGIVAELCTARGFGGWLQHSGEISLNDRKVKGSGQGRDLSIVPTGSCNCVCVLGWNSTTRCSAGRITAAINPERSISFRKACYREKLPFFLSHTFWGPNCLMFKGAHLPSGKLATSPVHH</sequence>
<dbReference type="AlphaFoldDB" id="A0A4Y2EV59"/>
<proteinExistence type="predicted"/>
<accession>A0A4Y2EV59</accession>
<name>A0A4Y2EV59_ARAVE</name>
<keyword evidence="2" id="KW-1185">Reference proteome</keyword>
<dbReference type="Proteomes" id="UP000499080">
    <property type="component" value="Unassembled WGS sequence"/>
</dbReference>
<organism evidence="1 2">
    <name type="scientific">Araneus ventricosus</name>
    <name type="common">Orbweaver spider</name>
    <name type="synonym">Epeira ventricosa</name>
    <dbReference type="NCBI Taxonomy" id="182803"/>
    <lineage>
        <taxon>Eukaryota</taxon>
        <taxon>Metazoa</taxon>
        <taxon>Ecdysozoa</taxon>
        <taxon>Arthropoda</taxon>
        <taxon>Chelicerata</taxon>
        <taxon>Arachnida</taxon>
        <taxon>Araneae</taxon>
        <taxon>Araneomorphae</taxon>
        <taxon>Entelegynae</taxon>
        <taxon>Araneoidea</taxon>
        <taxon>Araneidae</taxon>
        <taxon>Araneus</taxon>
    </lineage>
</organism>
<dbReference type="EMBL" id="BGPR01093648">
    <property type="protein sequence ID" value="GBM31795.1"/>
    <property type="molecule type" value="Genomic_DNA"/>
</dbReference>
<evidence type="ECO:0000313" key="2">
    <source>
        <dbReference type="Proteomes" id="UP000499080"/>
    </source>
</evidence>
<protein>
    <submittedName>
        <fullName evidence="1">Uncharacterized protein</fullName>
    </submittedName>
</protein>
<comment type="caution">
    <text evidence="1">The sequence shown here is derived from an EMBL/GenBank/DDBJ whole genome shotgun (WGS) entry which is preliminary data.</text>
</comment>
<evidence type="ECO:0000313" key="1">
    <source>
        <dbReference type="EMBL" id="GBM31795.1"/>
    </source>
</evidence>
<gene>
    <name evidence="1" type="ORF">AVEN_166901_1</name>
</gene>